<proteinExistence type="predicted"/>
<evidence type="ECO:0000313" key="2">
    <source>
        <dbReference type="Proteomes" id="UP001234297"/>
    </source>
</evidence>
<dbReference type="EMBL" id="CM056814">
    <property type="protein sequence ID" value="KAJ8627445.1"/>
    <property type="molecule type" value="Genomic_DNA"/>
</dbReference>
<accession>A0ACC2L298</accession>
<sequence>MCDTSLLKVNLFEDKKRFQLIRVSRICVKNLPKYVAEDRLRDFFSQKGEVTDAKIMRTKDGKSRQFAFIGFRTEEEADEAIKFFNNVYMDTCRITCEGARKVGDPNIPRPWSRHSVKREGSSTEGNRNITGAESSSLLDSKGEGVLHVEGNKSKLSVTNNDPQLQEFLQVMQPRSKSKLWANDTLEAIHADRSGKIVGNETDKRKGNKNQLAYGSSDKENEFVLQSSSSPQQNGLSETSAMKLLHDLDRGEMISDMDYFKSRVKKDWSDSEDDDEDLHNENQTGQAGQMLHAKEASATLAGDLQDKTEGISLSEDPDCEKVDNGNSSSGLRDEEREALETNRLFVRNLPYTASEDDLMGLFSKFGDVSQVHLVVDKETRRSKGIAYVLYALPGSAIRALEELDRSSFQGRLLHVMPAKQQHSSAKLESSPAKGVAKGLKQQREEQRKTSEASGDTRAWNSLFMNPDTVVENIALQYGVSKSDFLDKEADDLAVRIALGETSVIAETKKALVNAGVNIGALEELASGKKGDVKRSDNVILVKNLPYGSSEGDLVKMFGKFGSLDKIILPHTKTLALVIFLEAAEARAAFKGLAYKRYKDRPLYLERAPSNILSSSTSLKTEEQNDAVGEKDLKRVLIEQCVEGISGEDIDPDRVESRSLFVKNLNFKTTDDVLRKHFSENMRGGKIHNVKIKQHLKNGKNVSMGFGFIEFDSMETATSVCRDLQGSVLEGHALILQLCHSKDGKALEKVDKDKSTTKLIVRNVAFQATKKDLRQLFSSFGQIKSLRLPMKFGNHRGFAFVEYVTKQEARNALQALSSTHLYGRHLVLERAKDGESLEELRARTAAQFMDEERGLQNMQKVSKKRKLISTVNKEDD</sequence>
<evidence type="ECO:0000313" key="1">
    <source>
        <dbReference type="EMBL" id="KAJ8627445.1"/>
    </source>
</evidence>
<comment type="caution">
    <text evidence="1">The sequence shown here is derived from an EMBL/GenBank/DDBJ whole genome shotgun (WGS) entry which is preliminary data.</text>
</comment>
<reference evidence="1 2" key="1">
    <citation type="journal article" date="2022" name="Hortic Res">
        <title>A haplotype resolved chromosomal level avocado genome allows analysis of novel avocado genes.</title>
        <authorList>
            <person name="Nath O."/>
            <person name="Fletcher S.J."/>
            <person name="Hayward A."/>
            <person name="Shaw L.M."/>
            <person name="Masouleh A.K."/>
            <person name="Furtado A."/>
            <person name="Henry R.J."/>
            <person name="Mitter N."/>
        </authorList>
    </citation>
    <scope>NUCLEOTIDE SEQUENCE [LARGE SCALE GENOMIC DNA]</scope>
    <source>
        <strain evidence="2">cv. Hass</strain>
    </source>
</reference>
<name>A0ACC2L298_PERAE</name>
<dbReference type="Proteomes" id="UP001234297">
    <property type="component" value="Chromosome 6"/>
</dbReference>
<gene>
    <name evidence="1" type="ORF">MRB53_020752</name>
</gene>
<protein>
    <submittedName>
        <fullName evidence="1">Uncharacterized protein</fullName>
    </submittedName>
</protein>
<keyword evidence="2" id="KW-1185">Reference proteome</keyword>
<organism evidence="1 2">
    <name type="scientific">Persea americana</name>
    <name type="common">Avocado</name>
    <dbReference type="NCBI Taxonomy" id="3435"/>
    <lineage>
        <taxon>Eukaryota</taxon>
        <taxon>Viridiplantae</taxon>
        <taxon>Streptophyta</taxon>
        <taxon>Embryophyta</taxon>
        <taxon>Tracheophyta</taxon>
        <taxon>Spermatophyta</taxon>
        <taxon>Magnoliopsida</taxon>
        <taxon>Magnoliidae</taxon>
        <taxon>Laurales</taxon>
        <taxon>Lauraceae</taxon>
        <taxon>Persea</taxon>
    </lineage>
</organism>